<evidence type="ECO:0000313" key="2">
    <source>
        <dbReference type="Proteomes" id="UP000825933"/>
    </source>
</evidence>
<gene>
    <name evidence="1" type="ORF">K8N75_09605</name>
</gene>
<sequence>MDNLDWIFNGLRPYWIQSMDDSSFPQITLHCAAYYEDSRYETPLDEIKAFKEMACLKITNEITESGGSDLQASIDGPIIPISDGIDNWLGALYYPKYGPDEFAMELIEFDLIFELQLVNKEVIPDPLTTPDTTKPYNLITQGYTYLINTVGTATQYLGTFTFNWDGIGRVYVASDWQADPATDLINIDDQLIVSNADGNSFERSCNAGNHYAPGPDIEVTSLLHEGINELTFTIKDIYGGKIGCGYLFLIQVND</sequence>
<protein>
    <submittedName>
        <fullName evidence="1">Uncharacterized protein</fullName>
    </submittedName>
</protein>
<dbReference type="RefSeq" id="WP_223791831.1">
    <property type="nucleotide sequence ID" value="NZ_JAIOUQ010000009.1"/>
</dbReference>
<reference evidence="2" key="1">
    <citation type="journal article" date="2022" name="Microbiol. Resour. Announc.">
        <title>Draft Genome Sequence of a Methanogenic Archaeon from West Spitsbergen Permafrost.</title>
        <authorList>
            <person name="Trubitsyn V."/>
            <person name="Rivkina E."/>
            <person name="Shcherbakova V."/>
        </authorList>
    </citation>
    <scope>NUCLEOTIDE SEQUENCE [LARGE SCALE GENOMIC DNA]</scope>
    <source>
        <strain evidence="2">VT</strain>
    </source>
</reference>
<proteinExistence type="predicted"/>
<dbReference type="EMBL" id="JAIOUQ010000009">
    <property type="protein sequence ID" value="MBZ2166291.1"/>
    <property type="molecule type" value="Genomic_DNA"/>
</dbReference>
<name>A0A8T5V347_9EURY</name>
<dbReference type="Proteomes" id="UP000825933">
    <property type="component" value="Unassembled WGS sequence"/>
</dbReference>
<organism evidence="1 2">
    <name type="scientific">Methanobacterium spitsbergense</name>
    <dbReference type="NCBI Taxonomy" id="2874285"/>
    <lineage>
        <taxon>Archaea</taxon>
        <taxon>Methanobacteriati</taxon>
        <taxon>Methanobacteriota</taxon>
        <taxon>Methanomada group</taxon>
        <taxon>Methanobacteria</taxon>
        <taxon>Methanobacteriales</taxon>
        <taxon>Methanobacteriaceae</taxon>
        <taxon>Methanobacterium</taxon>
    </lineage>
</organism>
<dbReference type="AlphaFoldDB" id="A0A8T5V347"/>
<keyword evidence="2" id="KW-1185">Reference proteome</keyword>
<comment type="caution">
    <text evidence="1">The sequence shown here is derived from an EMBL/GenBank/DDBJ whole genome shotgun (WGS) entry which is preliminary data.</text>
</comment>
<accession>A0A8T5V347</accession>
<evidence type="ECO:0000313" key="1">
    <source>
        <dbReference type="EMBL" id="MBZ2166291.1"/>
    </source>
</evidence>